<dbReference type="InterPro" id="IPR027417">
    <property type="entry name" value="P-loop_NTPase"/>
</dbReference>
<keyword evidence="1" id="KW-0547">Nucleotide-binding</keyword>
<reference evidence="4 5" key="1">
    <citation type="journal article" date="2019" name="Nat. Microbiol.">
        <title>Mediterranean grassland soil C-N compound turnover is dependent on rainfall and depth, and is mediated by genomically divergent microorganisms.</title>
        <authorList>
            <person name="Diamond S."/>
            <person name="Andeer P.F."/>
            <person name="Li Z."/>
            <person name="Crits-Christoph A."/>
            <person name="Burstein D."/>
            <person name="Anantharaman K."/>
            <person name="Lane K.R."/>
            <person name="Thomas B.C."/>
            <person name="Pan C."/>
            <person name="Northen T.R."/>
            <person name="Banfield J.F."/>
        </authorList>
    </citation>
    <scope>NUCLEOTIDE SEQUENCE [LARGE SCALE GENOMIC DNA]</scope>
    <source>
        <strain evidence="4">WS_4</strain>
    </source>
</reference>
<feature type="domain" description="Sigma-54 factor interaction" evidence="3">
    <location>
        <begin position="15"/>
        <end position="192"/>
    </location>
</feature>
<evidence type="ECO:0000313" key="5">
    <source>
        <dbReference type="Proteomes" id="UP000319829"/>
    </source>
</evidence>
<evidence type="ECO:0000256" key="2">
    <source>
        <dbReference type="ARBA" id="ARBA00022840"/>
    </source>
</evidence>
<protein>
    <submittedName>
        <fullName evidence="4">Sigma-54-dependent Fis family transcriptional regulator</fullName>
    </submittedName>
</protein>
<dbReference type="GO" id="GO:0005524">
    <property type="term" value="F:ATP binding"/>
    <property type="evidence" value="ECO:0007669"/>
    <property type="project" value="UniProtKB-KW"/>
</dbReference>
<proteinExistence type="predicted"/>
<name>A0A538STI9_UNCEI</name>
<accession>A0A538STI9</accession>
<dbReference type="PROSITE" id="PS50045">
    <property type="entry name" value="SIGMA54_INTERACT_4"/>
    <property type="match status" value="1"/>
</dbReference>
<dbReference type="AlphaFoldDB" id="A0A538STI9"/>
<sequence length="192" mass="21230">MEWQSYEWEFAGEVLAKAVAAAQSEIPVLLIGETGTGHEAVARYIHSHSRRVEEPFESVNCASLPDAVLARRLMGWEKGFDRDAREPFKGLIGLGGVLFLYPIEPIGARSESVLRRLLQTGEYQPLGAAQPLKADVRLVAATNTEPETAVARGEISLELYVILRGLEVRLPPLRDRRGEILGLAERYLEPIG</sequence>
<dbReference type="Gene3D" id="3.40.50.300">
    <property type="entry name" value="P-loop containing nucleotide triphosphate hydrolases"/>
    <property type="match status" value="1"/>
</dbReference>
<evidence type="ECO:0000313" key="4">
    <source>
        <dbReference type="EMBL" id="TMQ54696.1"/>
    </source>
</evidence>
<gene>
    <name evidence="4" type="ORF">E6K74_05240</name>
</gene>
<dbReference type="GO" id="GO:0006355">
    <property type="term" value="P:regulation of DNA-templated transcription"/>
    <property type="evidence" value="ECO:0007669"/>
    <property type="project" value="InterPro"/>
</dbReference>
<dbReference type="Pfam" id="PF00158">
    <property type="entry name" value="Sigma54_activat"/>
    <property type="match status" value="1"/>
</dbReference>
<evidence type="ECO:0000256" key="1">
    <source>
        <dbReference type="ARBA" id="ARBA00022741"/>
    </source>
</evidence>
<dbReference type="SUPFAM" id="SSF52540">
    <property type="entry name" value="P-loop containing nucleoside triphosphate hydrolases"/>
    <property type="match status" value="1"/>
</dbReference>
<organism evidence="4 5">
    <name type="scientific">Eiseniibacteriota bacterium</name>
    <dbReference type="NCBI Taxonomy" id="2212470"/>
    <lineage>
        <taxon>Bacteria</taxon>
        <taxon>Candidatus Eiseniibacteriota</taxon>
    </lineage>
</organism>
<comment type="caution">
    <text evidence="4">The sequence shown here is derived from an EMBL/GenBank/DDBJ whole genome shotgun (WGS) entry which is preliminary data.</text>
</comment>
<dbReference type="CDD" id="cd00009">
    <property type="entry name" value="AAA"/>
    <property type="match status" value="1"/>
</dbReference>
<dbReference type="PANTHER" id="PTHR32071:SF99">
    <property type="entry name" value="TRANSCRIPTIONAL REGULATORY PROTEIN"/>
    <property type="match status" value="1"/>
</dbReference>
<evidence type="ECO:0000259" key="3">
    <source>
        <dbReference type="PROSITE" id="PS50045"/>
    </source>
</evidence>
<dbReference type="InterPro" id="IPR002078">
    <property type="entry name" value="Sigma_54_int"/>
</dbReference>
<dbReference type="Proteomes" id="UP000319829">
    <property type="component" value="Unassembled WGS sequence"/>
</dbReference>
<dbReference type="EMBL" id="VBOU01000058">
    <property type="protein sequence ID" value="TMQ54696.1"/>
    <property type="molecule type" value="Genomic_DNA"/>
</dbReference>
<keyword evidence="2" id="KW-0067">ATP-binding</keyword>
<dbReference type="PANTHER" id="PTHR32071">
    <property type="entry name" value="TRANSCRIPTIONAL REGULATORY PROTEIN"/>
    <property type="match status" value="1"/>
</dbReference>